<accession>A0A5C5WH18</accession>
<dbReference type="InterPro" id="IPR014710">
    <property type="entry name" value="RmlC-like_jellyroll"/>
</dbReference>
<dbReference type="Gene3D" id="2.60.120.10">
    <property type="entry name" value="Jelly Rolls"/>
    <property type="match status" value="1"/>
</dbReference>
<dbReference type="OrthoDB" id="9798585at2"/>
<evidence type="ECO:0000313" key="3">
    <source>
        <dbReference type="Proteomes" id="UP000316598"/>
    </source>
</evidence>
<dbReference type="EMBL" id="SJPI01000003">
    <property type="protein sequence ID" value="TWT49293.1"/>
    <property type="molecule type" value="Genomic_DNA"/>
</dbReference>
<gene>
    <name evidence="2" type="ORF">Pla22_44870</name>
</gene>
<reference evidence="2 3" key="1">
    <citation type="submission" date="2019-02" db="EMBL/GenBank/DDBJ databases">
        <title>Deep-cultivation of Planctomycetes and their phenomic and genomic characterization uncovers novel biology.</title>
        <authorList>
            <person name="Wiegand S."/>
            <person name="Jogler M."/>
            <person name="Boedeker C."/>
            <person name="Pinto D."/>
            <person name="Vollmers J."/>
            <person name="Rivas-Marin E."/>
            <person name="Kohn T."/>
            <person name="Peeters S.H."/>
            <person name="Heuer A."/>
            <person name="Rast P."/>
            <person name="Oberbeckmann S."/>
            <person name="Bunk B."/>
            <person name="Jeske O."/>
            <person name="Meyerdierks A."/>
            <person name="Storesund J.E."/>
            <person name="Kallscheuer N."/>
            <person name="Luecker S."/>
            <person name="Lage O.M."/>
            <person name="Pohl T."/>
            <person name="Merkel B.J."/>
            <person name="Hornburger P."/>
            <person name="Mueller R.-W."/>
            <person name="Bruemmer F."/>
            <person name="Labrenz M."/>
            <person name="Spormann A.M."/>
            <person name="Op Den Camp H."/>
            <person name="Overmann J."/>
            <person name="Amann R."/>
            <person name="Jetten M.S.M."/>
            <person name="Mascher T."/>
            <person name="Medema M.H."/>
            <person name="Devos D.P."/>
            <person name="Kaster A.-K."/>
            <person name="Ovreas L."/>
            <person name="Rohde M."/>
            <person name="Galperin M.Y."/>
            <person name="Jogler C."/>
        </authorList>
    </citation>
    <scope>NUCLEOTIDE SEQUENCE [LARGE SCALE GENOMIC DNA]</scope>
    <source>
        <strain evidence="2 3">Pla22</strain>
    </source>
</reference>
<name>A0A5C5WH18_9BACT</name>
<evidence type="ECO:0000259" key="1">
    <source>
        <dbReference type="Pfam" id="PF07883"/>
    </source>
</evidence>
<dbReference type="Proteomes" id="UP000316598">
    <property type="component" value="Unassembled WGS sequence"/>
</dbReference>
<dbReference type="Pfam" id="PF07883">
    <property type="entry name" value="Cupin_2"/>
    <property type="match status" value="1"/>
</dbReference>
<dbReference type="CDD" id="cd06981">
    <property type="entry name" value="cupin_reut_a1446"/>
    <property type="match status" value="1"/>
</dbReference>
<protein>
    <submittedName>
        <fullName evidence="2">Cupin domain protein</fullName>
    </submittedName>
</protein>
<dbReference type="InterPro" id="IPR013096">
    <property type="entry name" value="Cupin_2"/>
</dbReference>
<keyword evidence="3" id="KW-1185">Reference proteome</keyword>
<comment type="caution">
    <text evidence="2">The sequence shown here is derived from an EMBL/GenBank/DDBJ whole genome shotgun (WGS) entry which is preliminary data.</text>
</comment>
<sequence length="107" mass="12198">MNQGNLHADLSIKGTQERVDVLAANGRIRIERIVSLAHQSPEGFWYDQDEDEWVAVLSGAAIIEFDDDGTVVRLQVGDWLQIPAHRRHRVTWTTPDEPTVWLAVFYS</sequence>
<dbReference type="SUPFAM" id="SSF51182">
    <property type="entry name" value="RmlC-like cupins"/>
    <property type="match status" value="1"/>
</dbReference>
<evidence type="ECO:0000313" key="2">
    <source>
        <dbReference type="EMBL" id="TWT49293.1"/>
    </source>
</evidence>
<dbReference type="RefSeq" id="WP_146516830.1">
    <property type="nucleotide sequence ID" value="NZ_SJPI01000003.1"/>
</dbReference>
<dbReference type="InterPro" id="IPR011051">
    <property type="entry name" value="RmlC_Cupin_sf"/>
</dbReference>
<feature type="domain" description="Cupin type-2" evidence="1">
    <location>
        <begin position="47"/>
        <end position="105"/>
    </location>
</feature>
<dbReference type="AlphaFoldDB" id="A0A5C5WH18"/>
<organism evidence="2 3">
    <name type="scientific">Rubripirellula amarantea</name>
    <dbReference type="NCBI Taxonomy" id="2527999"/>
    <lineage>
        <taxon>Bacteria</taxon>
        <taxon>Pseudomonadati</taxon>
        <taxon>Planctomycetota</taxon>
        <taxon>Planctomycetia</taxon>
        <taxon>Pirellulales</taxon>
        <taxon>Pirellulaceae</taxon>
        <taxon>Rubripirellula</taxon>
    </lineage>
</organism>
<proteinExistence type="predicted"/>